<dbReference type="HAMAP" id="MF_00669">
    <property type="entry name" value="SspI"/>
    <property type="match status" value="1"/>
</dbReference>
<dbReference type="AlphaFoldDB" id="A0A419SIJ4"/>
<comment type="similarity">
    <text evidence="2">Belongs to the SspI family.</text>
</comment>
<organism evidence="3 4">
    <name type="scientific">Ammoniphilus oxalaticus</name>
    <dbReference type="NCBI Taxonomy" id="66863"/>
    <lineage>
        <taxon>Bacteria</taxon>
        <taxon>Bacillati</taxon>
        <taxon>Bacillota</taxon>
        <taxon>Bacilli</taxon>
        <taxon>Bacillales</taxon>
        <taxon>Paenibacillaceae</taxon>
        <taxon>Aneurinibacillus group</taxon>
        <taxon>Ammoniphilus</taxon>
    </lineage>
</organism>
<reference evidence="3 4" key="1">
    <citation type="submission" date="2016-08" db="EMBL/GenBank/DDBJ databases">
        <title>Novel Firmicute Genomes.</title>
        <authorList>
            <person name="Poppleton D.I."/>
            <person name="Gribaldo S."/>
        </authorList>
    </citation>
    <scope>NUCLEOTIDE SEQUENCE [LARGE SCALE GENOMIC DNA]</scope>
    <source>
        <strain evidence="3 4">RAOx-1</strain>
    </source>
</reference>
<sequence length="72" mass="7992">MQPSQVDLRRAVLANVSDSSLGELRETIIDAITSGEDKTLPGLGVLFEVLWNHSPVETQGQILQILHREIKQ</sequence>
<comment type="subcellular location">
    <subcellularLocation>
        <location evidence="2">Spore core</location>
    </subcellularLocation>
</comment>
<keyword evidence="4" id="KW-1185">Reference proteome</keyword>
<comment type="induction">
    <text evidence="2">Expressed only in the forespore compartment of sporulating cells.</text>
</comment>
<protein>
    <recommendedName>
        <fullName evidence="2">Small, acid-soluble spore protein I</fullName>
        <shortName evidence="2">SASP I</shortName>
    </recommendedName>
</protein>
<accession>A0A419SIJ4</accession>
<dbReference type="NCBIfam" id="TIGR03092">
    <property type="entry name" value="SASP_sspI"/>
    <property type="match status" value="1"/>
</dbReference>
<name>A0A419SIJ4_9BACL</name>
<evidence type="ECO:0000256" key="1">
    <source>
        <dbReference type="ARBA" id="ARBA00022969"/>
    </source>
</evidence>
<dbReference type="GO" id="GO:0030435">
    <property type="term" value="P:sporulation resulting in formation of a cellular spore"/>
    <property type="evidence" value="ECO:0007669"/>
    <property type="project" value="UniProtKB-KW"/>
</dbReference>
<dbReference type="GO" id="GO:0030436">
    <property type="term" value="P:asexual sporulation"/>
    <property type="evidence" value="ECO:0007669"/>
    <property type="project" value="UniProtKB-UniRule"/>
</dbReference>
<dbReference type="Pfam" id="PF14098">
    <property type="entry name" value="SSPI"/>
    <property type="match status" value="1"/>
</dbReference>
<dbReference type="InterPro" id="IPR017525">
    <property type="entry name" value="SspI"/>
</dbReference>
<dbReference type="EMBL" id="MCHY01000008">
    <property type="protein sequence ID" value="RKD23815.1"/>
    <property type="molecule type" value="Genomic_DNA"/>
</dbReference>
<gene>
    <name evidence="2" type="primary">sspI</name>
    <name evidence="3" type="ORF">BEP19_05130</name>
</gene>
<proteinExistence type="evidence at transcript level"/>
<keyword evidence="1 2" id="KW-0749">Sporulation</keyword>
<comment type="caution">
    <text evidence="3">The sequence shown here is derived from an EMBL/GenBank/DDBJ whole genome shotgun (WGS) entry which is preliminary data.</text>
</comment>
<dbReference type="RefSeq" id="WP_120189042.1">
    <property type="nucleotide sequence ID" value="NZ_MCHY01000008.1"/>
</dbReference>
<dbReference type="OrthoDB" id="2453696at2"/>
<dbReference type="Proteomes" id="UP000284219">
    <property type="component" value="Unassembled WGS sequence"/>
</dbReference>
<evidence type="ECO:0000313" key="3">
    <source>
        <dbReference type="EMBL" id="RKD23815.1"/>
    </source>
</evidence>
<evidence type="ECO:0000313" key="4">
    <source>
        <dbReference type="Proteomes" id="UP000284219"/>
    </source>
</evidence>
<evidence type="ECO:0000256" key="2">
    <source>
        <dbReference type="HAMAP-Rule" id="MF_00669"/>
    </source>
</evidence>